<proteinExistence type="predicted"/>
<reference evidence="2" key="1">
    <citation type="submission" date="2018-05" db="EMBL/GenBank/DDBJ databases">
        <authorList>
            <person name="Lanie J.A."/>
            <person name="Ng W.-L."/>
            <person name="Kazmierczak K.M."/>
            <person name="Andrzejewski T.M."/>
            <person name="Davidsen T.M."/>
            <person name="Wayne K.J."/>
            <person name="Tettelin H."/>
            <person name="Glass J.I."/>
            <person name="Rusch D."/>
            <person name="Podicherti R."/>
            <person name="Tsui H.-C.T."/>
            <person name="Winkler M.E."/>
        </authorList>
    </citation>
    <scope>NUCLEOTIDE SEQUENCE</scope>
</reference>
<dbReference type="InterPro" id="IPR003695">
    <property type="entry name" value="Ppx_GppA_N"/>
</dbReference>
<dbReference type="InterPro" id="IPR050273">
    <property type="entry name" value="GppA/Ppx_hydrolase"/>
</dbReference>
<dbReference type="AlphaFoldDB" id="A0A381RZK7"/>
<dbReference type="Gene3D" id="3.30.420.150">
    <property type="entry name" value="Exopolyphosphatase. Domain 2"/>
    <property type="match status" value="1"/>
</dbReference>
<dbReference type="EMBL" id="UINC01002430">
    <property type="protein sequence ID" value="SUZ96604.1"/>
    <property type="molecule type" value="Genomic_DNA"/>
</dbReference>
<organism evidence="2">
    <name type="scientific">marine metagenome</name>
    <dbReference type="NCBI Taxonomy" id="408172"/>
    <lineage>
        <taxon>unclassified sequences</taxon>
        <taxon>metagenomes</taxon>
        <taxon>ecological metagenomes</taxon>
    </lineage>
</organism>
<sequence>VPSDDERALVEGLLGRPPLGAFEVAVRDPDGQPVVIVNHPLLDDGRPMPTRYWLVGADLRVRIGTLESAGGVRAAEAAVDAAALAAAHERYASERDAAIPAGHEGPRPSGGVGGTRQGVKCLHAHYAWHLAGGDDPVGRWVGEQLAEDGVRGEPDEPEFVAAVDCGTNSTRLLIGDGERTVERLMRITRLGEGVDATGRLASEAIDRVVAVLVEFREVLDRHGVTRVRVTATSAARDAANRNEFFDAAEAALGVRPEMLGGVEEGRLSFAGATADLDPDDGPFLVLDIGGGSTEFVVGTTEVEGVLSCDIGCVRLTEQWIETDPPLPEELLACLSIVEGHVDDVRREVPSVAEARTLVGLAGTVSCVAAVEQGLAEYDRDRIHHFRLTREAVEDVFRTLATETREQRLENPGMEEARADVIVGGLCVLVKVMRQLGFDECLVSEADILDGLVASQLAS</sequence>
<feature type="domain" description="Ppx/GppA phosphatase N-terminal" evidence="1">
    <location>
        <begin position="179"/>
        <end position="456"/>
    </location>
</feature>
<dbReference type="Gene3D" id="3.30.420.40">
    <property type="match status" value="1"/>
</dbReference>
<dbReference type="SUPFAM" id="SSF53067">
    <property type="entry name" value="Actin-like ATPase domain"/>
    <property type="match status" value="2"/>
</dbReference>
<gene>
    <name evidence="2" type="ORF">METZ01_LOCUS49458</name>
</gene>
<dbReference type="InterPro" id="IPR043129">
    <property type="entry name" value="ATPase_NBD"/>
</dbReference>
<name>A0A381RZK7_9ZZZZ</name>
<dbReference type="GO" id="GO:0016462">
    <property type="term" value="F:pyrophosphatase activity"/>
    <property type="evidence" value="ECO:0007669"/>
    <property type="project" value="TreeGrafter"/>
</dbReference>
<evidence type="ECO:0000313" key="2">
    <source>
        <dbReference type="EMBL" id="SUZ96604.1"/>
    </source>
</evidence>
<dbReference type="InterPro" id="IPR007511">
    <property type="entry name" value="DUF501"/>
</dbReference>
<feature type="non-terminal residue" evidence="2">
    <location>
        <position position="1"/>
    </location>
</feature>
<dbReference type="Pfam" id="PF04417">
    <property type="entry name" value="DUF501"/>
    <property type="match status" value="1"/>
</dbReference>
<evidence type="ECO:0000259" key="1">
    <source>
        <dbReference type="Pfam" id="PF02541"/>
    </source>
</evidence>
<dbReference type="PANTHER" id="PTHR30005">
    <property type="entry name" value="EXOPOLYPHOSPHATASE"/>
    <property type="match status" value="1"/>
</dbReference>
<dbReference type="PANTHER" id="PTHR30005:SF13">
    <property type="entry name" value="EXOPOLYPHOSPHATASE 2"/>
    <property type="match status" value="1"/>
</dbReference>
<dbReference type="CDD" id="cd24119">
    <property type="entry name" value="ASKHA_NBD_MtPPX2-like"/>
    <property type="match status" value="1"/>
</dbReference>
<protein>
    <recommendedName>
        <fullName evidence="1">Ppx/GppA phosphatase N-terminal domain-containing protein</fullName>
    </recommendedName>
</protein>
<dbReference type="Pfam" id="PF02541">
    <property type="entry name" value="Ppx-GppA"/>
    <property type="match status" value="1"/>
</dbReference>
<accession>A0A381RZK7</accession>